<keyword evidence="2" id="KW-1185">Reference proteome</keyword>
<sequence>MADSLIVTVKSGDYIMTYHVESKVSSQKEFVEALKTQLPVLVKDHNFELVEGSFEPDCIQYLSEWVYQFS</sequence>
<name>A0ACC1LVG7_9FUNG</name>
<feature type="non-terminal residue" evidence="1">
    <location>
        <position position="70"/>
    </location>
</feature>
<reference evidence="1" key="1">
    <citation type="submission" date="2022-07" db="EMBL/GenBank/DDBJ databases">
        <title>Phylogenomic reconstructions and comparative analyses of Kickxellomycotina fungi.</title>
        <authorList>
            <person name="Reynolds N.K."/>
            <person name="Stajich J.E."/>
            <person name="Barry K."/>
            <person name="Grigoriev I.V."/>
            <person name="Crous P."/>
            <person name="Smith M.E."/>
        </authorList>
    </citation>
    <scope>NUCLEOTIDE SEQUENCE</scope>
    <source>
        <strain evidence="1">CBS 190363</strain>
    </source>
</reference>
<organism evidence="1 2">
    <name type="scientific">Coemansia aciculifera</name>
    <dbReference type="NCBI Taxonomy" id="417176"/>
    <lineage>
        <taxon>Eukaryota</taxon>
        <taxon>Fungi</taxon>
        <taxon>Fungi incertae sedis</taxon>
        <taxon>Zoopagomycota</taxon>
        <taxon>Kickxellomycotina</taxon>
        <taxon>Kickxellomycetes</taxon>
        <taxon>Kickxellales</taxon>
        <taxon>Kickxellaceae</taxon>
        <taxon>Coemansia</taxon>
    </lineage>
</organism>
<gene>
    <name evidence="1" type="ORF">IWW38_005345</name>
</gene>
<dbReference type="EMBL" id="JANBVB010002442">
    <property type="protein sequence ID" value="KAJ2885206.1"/>
    <property type="molecule type" value="Genomic_DNA"/>
</dbReference>
<protein>
    <submittedName>
        <fullName evidence="1">Uncharacterized protein</fullName>
    </submittedName>
</protein>
<dbReference type="Proteomes" id="UP001139981">
    <property type="component" value="Unassembled WGS sequence"/>
</dbReference>
<comment type="caution">
    <text evidence="1">The sequence shown here is derived from an EMBL/GenBank/DDBJ whole genome shotgun (WGS) entry which is preliminary data.</text>
</comment>
<evidence type="ECO:0000313" key="2">
    <source>
        <dbReference type="Proteomes" id="UP001139981"/>
    </source>
</evidence>
<proteinExistence type="predicted"/>
<evidence type="ECO:0000313" key="1">
    <source>
        <dbReference type="EMBL" id="KAJ2885206.1"/>
    </source>
</evidence>
<accession>A0ACC1LVG7</accession>